<feature type="signal peptide" evidence="2">
    <location>
        <begin position="1"/>
        <end position="19"/>
    </location>
</feature>
<dbReference type="Proteomes" id="UP000307087">
    <property type="component" value="Unassembled WGS sequence"/>
</dbReference>
<feature type="chain" id="PRO_5039325655" description="Lipoprotein" evidence="2">
    <location>
        <begin position="20"/>
        <end position="207"/>
    </location>
</feature>
<keyword evidence="4" id="KW-1185">Reference proteome</keyword>
<dbReference type="PROSITE" id="PS51257">
    <property type="entry name" value="PROKAR_LIPOPROTEIN"/>
    <property type="match status" value="1"/>
</dbReference>
<feature type="region of interest" description="Disordered" evidence="1">
    <location>
        <begin position="21"/>
        <end position="67"/>
    </location>
</feature>
<evidence type="ECO:0000256" key="2">
    <source>
        <dbReference type="SAM" id="SignalP"/>
    </source>
</evidence>
<keyword evidence="2" id="KW-0732">Signal</keyword>
<dbReference type="OrthoDB" id="3792303at2"/>
<comment type="caution">
    <text evidence="3">The sequence shown here is derived from an EMBL/GenBank/DDBJ whole genome shotgun (WGS) entry which is preliminary data.</text>
</comment>
<evidence type="ECO:0008006" key="5">
    <source>
        <dbReference type="Google" id="ProtNLM"/>
    </source>
</evidence>
<organism evidence="3 4">
    <name type="scientific">Nocardioides caeni</name>
    <dbReference type="NCBI Taxonomy" id="574700"/>
    <lineage>
        <taxon>Bacteria</taxon>
        <taxon>Bacillati</taxon>
        <taxon>Actinomycetota</taxon>
        <taxon>Actinomycetes</taxon>
        <taxon>Propionibacteriales</taxon>
        <taxon>Nocardioidaceae</taxon>
        <taxon>Nocardioides</taxon>
    </lineage>
</organism>
<evidence type="ECO:0000256" key="1">
    <source>
        <dbReference type="SAM" id="MobiDB-lite"/>
    </source>
</evidence>
<dbReference type="RefSeq" id="WP_136564266.1">
    <property type="nucleotide sequence ID" value="NZ_BAABLS010000004.1"/>
</dbReference>
<feature type="compositionally biased region" description="Low complexity" evidence="1">
    <location>
        <begin position="33"/>
        <end position="48"/>
    </location>
</feature>
<gene>
    <name evidence="3" type="ORF">E9934_17885</name>
</gene>
<sequence>MRSRVVGLALPLALSVPLAAGLAGCGGDEPEEPSATVSSTVSPSASTTPDDRDSPGESSPPTPSVAPATGQLVELQSLSFHLTEGEWIGSRVGISVAVSQELDDLVDLFNVSAGDIATTTTDFEEVKEVAANGNKQTDPFLEIADDRVIGGVDVWVFTGKDGDHTVYEIGGVHGGHTFTLTFDWPTAWAEGEQRVEEMLASIEWSQG</sequence>
<evidence type="ECO:0000313" key="4">
    <source>
        <dbReference type="Proteomes" id="UP000307087"/>
    </source>
</evidence>
<name>A0A4S8N094_9ACTN</name>
<dbReference type="EMBL" id="STGW01000018">
    <property type="protein sequence ID" value="THV09055.1"/>
    <property type="molecule type" value="Genomic_DNA"/>
</dbReference>
<accession>A0A4S8N094</accession>
<dbReference type="AlphaFoldDB" id="A0A4S8N094"/>
<evidence type="ECO:0000313" key="3">
    <source>
        <dbReference type="EMBL" id="THV09055.1"/>
    </source>
</evidence>
<proteinExistence type="predicted"/>
<protein>
    <recommendedName>
        <fullName evidence="5">Lipoprotein</fullName>
    </recommendedName>
</protein>
<reference evidence="3 4" key="1">
    <citation type="journal article" date="2009" name="Int. J. Syst. Evol. Microbiol.">
        <title>Nocardioides caeni sp. nov., isolated from wastewater.</title>
        <authorList>
            <person name="Yoon J.H."/>
            <person name="Kang S.J."/>
            <person name="Park S."/>
            <person name="Kim W."/>
            <person name="Oh T.K."/>
        </authorList>
    </citation>
    <scope>NUCLEOTIDE SEQUENCE [LARGE SCALE GENOMIC DNA]</scope>
    <source>
        <strain evidence="3 4">DSM 23134</strain>
    </source>
</reference>